<evidence type="ECO:0000313" key="1">
    <source>
        <dbReference type="EMBL" id="MDO7020686.1"/>
    </source>
</evidence>
<evidence type="ECO:0000313" key="2">
    <source>
        <dbReference type="Proteomes" id="UP001175147"/>
    </source>
</evidence>
<reference evidence="1" key="1">
    <citation type="submission" date="2023-07" db="EMBL/GenBank/DDBJ databases">
        <title>Mucosal microbiota of week-old chicken and adult hens.</title>
        <authorList>
            <person name="Volf J."/>
            <person name="Karasova D."/>
            <person name="Crhanova M."/>
            <person name="Faldynova M."/>
            <person name="Prikrylova H."/>
            <person name="Zeman M."/>
            <person name="Babak V."/>
            <person name="Rajova J."/>
            <person name="Rychlik I."/>
        </authorList>
    </citation>
    <scope>NUCLEOTIDE SEQUENCE</scope>
    <source>
        <strain evidence="1">ET902</strain>
    </source>
</reference>
<comment type="caution">
    <text evidence="1">The sequence shown here is derived from an EMBL/GenBank/DDBJ whole genome shotgun (WGS) entry which is preliminary data.</text>
</comment>
<gene>
    <name evidence="1" type="ORF">Q5M86_07860</name>
</gene>
<protein>
    <submittedName>
        <fullName evidence="1">Uncharacterized protein</fullName>
    </submittedName>
</protein>
<dbReference type="RefSeq" id="WP_304385961.1">
    <property type="nucleotide sequence ID" value="NZ_JAUPBL010000097.1"/>
</dbReference>
<proteinExistence type="predicted"/>
<accession>A0ABT8YYN4</accession>
<keyword evidence="2" id="KW-1185">Reference proteome</keyword>
<name>A0ABT8YYN4_9SPIR</name>
<dbReference type="EMBL" id="JAUPBM010000091">
    <property type="protein sequence ID" value="MDO7020686.1"/>
    <property type="molecule type" value="Genomic_DNA"/>
</dbReference>
<organism evidence="1 2">
    <name type="scientific">Brachyspira innocens</name>
    <dbReference type="NCBI Taxonomy" id="13264"/>
    <lineage>
        <taxon>Bacteria</taxon>
        <taxon>Pseudomonadati</taxon>
        <taxon>Spirochaetota</taxon>
        <taxon>Spirochaetia</taxon>
        <taxon>Brachyspirales</taxon>
        <taxon>Brachyspiraceae</taxon>
        <taxon>Brachyspira</taxon>
    </lineage>
</organism>
<sequence length="310" mass="35463">MKPIILSLMLLFISALFLYPQENELNNNNELNYLSDDYTFTNPFRIYSVDKYYMGWQDPRAFIGRILFGKNFNVEKNLSLIAPDANWDFKSISVYVEGRLASEIMFYRNKYFSVGMGGAMEISILGRNSGLFDVYDFSGQFMVFADLWLQNLVGINMKIRFIPMYHQSTHLVDGFKGDTSIKSGSSYEFGSIAVYYYIKNFSIYLGSEISYNAVGNSPQLFRIHTGLDYRFPLYKDQISLITGINIAAILDKKDRLGLIKDPWHAAVNFGLGVEFYRYAVSLKVGYGKPRGASSYFGYETKVGLEISLLF</sequence>
<dbReference type="Proteomes" id="UP001175147">
    <property type="component" value="Unassembled WGS sequence"/>
</dbReference>